<dbReference type="Proteomes" id="UP000811255">
    <property type="component" value="Unassembled WGS sequence"/>
</dbReference>
<keyword evidence="3" id="KW-1185">Reference proteome</keyword>
<proteinExistence type="predicted"/>
<dbReference type="SUPFAM" id="SSF51735">
    <property type="entry name" value="NAD(P)-binding Rossmann-fold domains"/>
    <property type="match status" value="1"/>
</dbReference>
<dbReference type="PANTHER" id="PTHR43245:SF10">
    <property type="entry name" value="SUGAR DEHYDRATASE_EPIMERASE YFNG-RELATED"/>
    <property type="match status" value="1"/>
</dbReference>
<dbReference type="EC" id="4.2.1.45" evidence="2"/>
<dbReference type="InterPro" id="IPR036291">
    <property type="entry name" value="NAD(P)-bd_dom_sf"/>
</dbReference>
<dbReference type="NCBIfam" id="TIGR02622">
    <property type="entry name" value="CDP_4_6_dhtase"/>
    <property type="match status" value="1"/>
</dbReference>
<accession>A0ABS5W434</accession>
<dbReference type="InterPro" id="IPR013445">
    <property type="entry name" value="CDP_4_6_deHydtase"/>
</dbReference>
<dbReference type="Pfam" id="PF16363">
    <property type="entry name" value="GDP_Man_Dehyd"/>
    <property type="match status" value="1"/>
</dbReference>
<comment type="caution">
    <text evidence="2">The sequence shown here is derived from an EMBL/GenBank/DDBJ whole genome shotgun (WGS) entry which is preliminary data.</text>
</comment>
<dbReference type="InterPro" id="IPR050177">
    <property type="entry name" value="Lipid_A_modif_metabolic_enz"/>
</dbReference>
<keyword evidence="2" id="KW-0456">Lyase</keyword>
<reference evidence="2 3" key="1">
    <citation type="submission" date="2021-05" db="EMBL/GenBank/DDBJ databases">
        <title>Croceibacterium sp. LX-88 genome sequence.</title>
        <authorList>
            <person name="Luo X."/>
        </authorList>
    </citation>
    <scope>NUCLEOTIDE SEQUENCE [LARGE SCALE GENOMIC DNA]</scope>
    <source>
        <strain evidence="2 3">LX-88</strain>
    </source>
</reference>
<evidence type="ECO:0000259" key="1">
    <source>
        <dbReference type="Pfam" id="PF16363"/>
    </source>
</evidence>
<dbReference type="EMBL" id="JAHFVK010000001">
    <property type="protein sequence ID" value="MBT2134038.1"/>
    <property type="molecule type" value="Genomic_DNA"/>
</dbReference>
<dbReference type="PANTHER" id="PTHR43245">
    <property type="entry name" value="BIFUNCTIONAL POLYMYXIN RESISTANCE PROTEIN ARNA"/>
    <property type="match status" value="1"/>
</dbReference>
<dbReference type="RefSeq" id="WP_214535399.1">
    <property type="nucleotide sequence ID" value="NZ_JAHFVK010000001.1"/>
</dbReference>
<protein>
    <submittedName>
        <fullName evidence="2">CDP-glucose 4,6-dehydratase</fullName>
        <ecNumber evidence="2">4.2.1.45</ecNumber>
    </submittedName>
</protein>
<gene>
    <name evidence="2" type="primary">rfbG</name>
    <name evidence="2" type="ORF">KK137_06795</name>
</gene>
<dbReference type="Gene3D" id="3.40.50.720">
    <property type="entry name" value="NAD(P)-binding Rossmann-like Domain"/>
    <property type="match status" value="1"/>
</dbReference>
<organism evidence="2 3">
    <name type="scientific">Croceibacterium selenioxidans</name>
    <dbReference type="NCBI Taxonomy" id="2838833"/>
    <lineage>
        <taxon>Bacteria</taxon>
        <taxon>Pseudomonadati</taxon>
        <taxon>Pseudomonadota</taxon>
        <taxon>Alphaproteobacteria</taxon>
        <taxon>Sphingomonadales</taxon>
        <taxon>Erythrobacteraceae</taxon>
        <taxon>Croceibacterium</taxon>
    </lineage>
</organism>
<evidence type="ECO:0000313" key="2">
    <source>
        <dbReference type="EMBL" id="MBT2134038.1"/>
    </source>
</evidence>
<name>A0ABS5W434_9SPHN</name>
<dbReference type="GO" id="GO:0047733">
    <property type="term" value="F:CDP-glucose 4,6-dehydratase activity"/>
    <property type="evidence" value="ECO:0007669"/>
    <property type="project" value="UniProtKB-EC"/>
</dbReference>
<dbReference type="Gene3D" id="3.90.25.10">
    <property type="entry name" value="UDP-galactose 4-epimerase, domain 1"/>
    <property type="match status" value="1"/>
</dbReference>
<evidence type="ECO:0000313" key="3">
    <source>
        <dbReference type="Proteomes" id="UP000811255"/>
    </source>
</evidence>
<dbReference type="InterPro" id="IPR016040">
    <property type="entry name" value="NAD(P)-bd_dom"/>
</dbReference>
<sequence>MPEQSICHDALAVQFAGKRVLVTGHTGFKGGWLCLWLKELGAEVTGIALPPPGGPTLFSAVGLAQVIDHRIGDIREGADFARACEGLEPDLVIHMAAQSLVRPSYADPVDTFRTNAVGTAVVLDQVRRMPSVRGVVVVTSDKCYENNEWPWPYRETDPMGGADPYSASKGCTELVASSFRRSFFSDPKGCQIATVRAGNVIGGGDWAVDRLVPDIIRATIAGTAVAIRNPASVRPWQHVLEPLSGYLTIAALLLSDAAHDFAEAWNFGPSPDAFVDVETIARILQKTWGPGAAAIAFGKRTDDPHEAGMLTLDSSKAHARLGWRPRLTTEQAIAMTANWYRVFADGSEDMRSLTIGQIASFAASAELSSRVQEKIQACA</sequence>
<feature type="domain" description="NAD(P)-binding" evidence="1">
    <location>
        <begin position="21"/>
        <end position="335"/>
    </location>
</feature>